<keyword evidence="2" id="KW-0808">Transferase</keyword>
<dbReference type="SFLD" id="SFLDS00001">
    <property type="entry name" value="Enolase"/>
    <property type="match status" value="1"/>
</dbReference>
<keyword evidence="5" id="KW-0786">Thiamine pyrophosphate</keyword>
<proteinExistence type="inferred from homology"/>
<evidence type="ECO:0000313" key="10">
    <source>
        <dbReference type="Proteomes" id="UP000011116"/>
    </source>
</evidence>
<dbReference type="GO" id="GO:0070205">
    <property type="term" value="F:2-succinyl-6-hydroxy-2,4-cyclohexadiene-1-carboxylate synthase activity"/>
    <property type="evidence" value="ECO:0007669"/>
    <property type="project" value="InterPro"/>
</dbReference>
<dbReference type="Proteomes" id="UP000011116">
    <property type="component" value="Chromosome 6H"/>
</dbReference>
<dbReference type="GO" id="GO:0042372">
    <property type="term" value="P:phylloquinone biosynthetic process"/>
    <property type="evidence" value="ECO:0007669"/>
    <property type="project" value="EnsemblPlants"/>
</dbReference>
<dbReference type="InterPro" id="IPR013342">
    <property type="entry name" value="Mandelate_racemase_C"/>
</dbReference>
<dbReference type="PROSITE" id="PS00909">
    <property type="entry name" value="MR_MLE_2"/>
    <property type="match status" value="1"/>
</dbReference>
<gene>
    <name evidence="9" type="primary">LOC123401275</name>
</gene>
<organism evidence="9 10">
    <name type="scientific">Hordeum vulgare subsp. vulgare</name>
    <name type="common">Domesticated barley</name>
    <dbReference type="NCBI Taxonomy" id="112509"/>
    <lineage>
        <taxon>Eukaryota</taxon>
        <taxon>Viridiplantae</taxon>
        <taxon>Streptophyta</taxon>
        <taxon>Embryophyta</taxon>
        <taxon>Tracheophyta</taxon>
        <taxon>Spermatophyta</taxon>
        <taxon>Magnoliopsida</taxon>
        <taxon>Liliopsida</taxon>
        <taxon>Poales</taxon>
        <taxon>Poaceae</taxon>
        <taxon>BOP clade</taxon>
        <taxon>Pooideae</taxon>
        <taxon>Triticodae</taxon>
        <taxon>Triticeae</taxon>
        <taxon>Hordeinae</taxon>
        <taxon>Hordeum</taxon>
    </lineage>
</organism>
<keyword evidence="3" id="KW-0479">Metal-binding</keyword>
<dbReference type="HAMAP" id="MF_01660">
    <property type="entry name" value="MenH"/>
    <property type="match status" value="1"/>
</dbReference>
<evidence type="ECO:0000256" key="7">
    <source>
        <dbReference type="ARBA" id="ARBA00023239"/>
    </source>
</evidence>
<dbReference type="GO" id="GO:0042550">
    <property type="term" value="P:photosystem I stabilization"/>
    <property type="evidence" value="ECO:0007669"/>
    <property type="project" value="EnsemblPlants"/>
</dbReference>
<evidence type="ECO:0000256" key="3">
    <source>
        <dbReference type="ARBA" id="ARBA00022723"/>
    </source>
</evidence>
<keyword evidence="7" id="KW-0456">Lyase</keyword>
<protein>
    <recommendedName>
        <fullName evidence="8">Mandelate racemase/muconate lactonizing enzyme C-terminal domain-containing protein</fullName>
    </recommendedName>
</protein>
<dbReference type="SUPFAM" id="SSF52518">
    <property type="entry name" value="Thiamin diphosphate-binding fold (THDP-binding)"/>
    <property type="match status" value="2"/>
</dbReference>
<dbReference type="GO" id="GO:0070204">
    <property type="term" value="F:2-succinyl-5-enolpyruvyl-6-hydroxy-3-cyclohexene-1-carboxylic-acid synthase activity"/>
    <property type="evidence" value="ECO:0007669"/>
    <property type="project" value="InterPro"/>
</dbReference>
<dbReference type="InterPro" id="IPR012001">
    <property type="entry name" value="Thiamin_PyroP_enz_TPP-bd_dom"/>
</dbReference>
<dbReference type="Pfam" id="PF02775">
    <property type="entry name" value="TPP_enzyme_C"/>
    <property type="match status" value="1"/>
</dbReference>
<dbReference type="NCBIfam" id="TIGR01927">
    <property type="entry name" value="menC_gam_Gplu"/>
    <property type="match status" value="1"/>
</dbReference>
<evidence type="ECO:0000256" key="1">
    <source>
        <dbReference type="ARBA" id="ARBA00022428"/>
    </source>
</evidence>
<dbReference type="NCBIfam" id="TIGR00173">
    <property type="entry name" value="menD"/>
    <property type="match status" value="1"/>
</dbReference>
<reference evidence="9" key="2">
    <citation type="submission" date="2020-10" db="EMBL/GenBank/DDBJ databases">
        <authorList>
            <person name="Scholz U."/>
            <person name="Mascher M."/>
            <person name="Fiebig A."/>
        </authorList>
    </citation>
    <scope>NUCLEOTIDE SEQUENCE [LARGE SCALE GENOMIC DNA]</scope>
    <source>
        <strain evidence="9">cv. Morex</strain>
    </source>
</reference>
<dbReference type="SMR" id="A0A8I6Y4I5"/>
<dbReference type="SFLD" id="SFLDF00009">
    <property type="entry name" value="o-succinylbenzoate_synthase"/>
    <property type="match status" value="1"/>
</dbReference>
<evidence type="ECO:0000259" key="8">
    <source>
        <dbReference type="SMART" id="SM00922"/>
    </source>
</evidence>
<dbReference type="GO" id="GO:0046872">
    <property type="term" value="F:metal ion binding"/>
    <property type="evidence" value="ECO:0007669"/>
    <property type="project" value="UniProtKB-KW"/>
</dbReference>
<dbReference type="SUPFAM" id="SSF54826">
    <property type="entry name" value="Enolase N-terminal domain-like"/>
    <property type="match status" value="1"/>
</dbReference>
<dbReference type="CDD" id="cd07037">
    <property type="entry name" value="TPP_PYR_MenD"/>
    <property type="match status" value="1"/>
</dbReference>
<evidence type="ECO:0000256" key="6">
    <source>
        <dbReference type="ARBA" id="ARBA00023211"/>
    </source>
</evidence>
<dbReference type="Gene3D" id="3.40.50.970">
    <property type="match status" value="2"/>
</dbReference>
<evidence type="ECO:0000256" key="4">
    <source>
        <dbReference type="ARBA" id="ARBA00022842"/>
    </source>
</evidence>
<dbReference type="SUPFAM" id="SSF53474">
    <property type="entry name" value="alpha/beta-Hydrolases"/>
    <property type="match status" value="1"/>
</dbReference>
<dbReference type="Pfam" id="PF16582">
    <property type="entry name" value="TPP_enzyme_M_2"/>
    <property type="match status" value="1"/>
</dbReference>
<dbReference type="InterPro" id="IPR029058">
    <property type="entry name" value="AB_hydrolase_fold"/>
</dbReference>
<dbReference type="Gramene" id="HORVU.MOREX.r3.6HG0587290.1">
    <property type="protein sequence ID" value="HORVU.MOREX.r3.6HG0587290.1"/>
    <property type="gene ID" value="HORVU.MOREX.r3.6HG0587290"/>
</dbReference>
<evidence type="ECO:0000256" key="2">
    <source>
        <dbReference type="ARBA" id="ARBA00022679"/>
    </source>
</evidence>
<dbReference type="CDD" id="cd02009">
    <property type="entry name" value="TPP_SHCHC_synthase"/>
    <property type="match status" value="1"/>
</dbReference>
<dbReference type="Pfam" id="PF13378">
    <property type="entry name" value="MR_MLE_C"/>
    <property type="match status" value="1"/>
</dbReference>
<dbReference type="InterPro" id="IPR032264">
    <property type="entry name" value="MenD_middle"/>
</dbReference>
<evidence type="ECO:0000256" key="5">
    <source>
        <dbReference type="ARBA" id="ARBA00023052"/>
    </source>
</evidence>
<accession>A0A8I6Y4I5</accession>
<dbReference type="GeneID" id="123401275"/>
<dbReference type="RefSeq" id="XP_044950980.1">
    <property type="nucleotide sequence ID" value="XM_045095045.1"/>
</dbReference>
<dbReference type="SUPFAM" id="SSF52467">
    <property type="entry name" value="DHS-like NAD/FAD-binding domain"/>
    <property type="match status" value="1"/>
</dbReference>
<dbReference type="PANTHER" id="PTHR42916:SF1">
    <property type="entry name" value="PROTEIN PHYLLO, CHLOROPLASTIC"/>
    <property type="match status" value="1"/>
</dbReference>
<dbReference type="InterPro" id="IPR029017">
    <property type="entry name" value="Enolase-like_N"/>
</dbReference>
<dbReference type="SFLD" id="SFLDG00180">
    <property type="entry name" value="muconate_cycloisomerase"/>
    <property type="match status" value="1"/>
</dbReference>
<keyword evidence="4" id="KW-0460">Magnesium</keyword>
<sequence length="1713" mass="191074">MLAVSLSPGSPLSFLPVPNPRQFVVSPLRRYCLHKHHKRRQCRGGSGLPLHLFHVVAGRRTGIVIDVDEVNDIGDRDLPVDVSFTRRLPPALTLVDGIAALRRAAEEVKASPPAAESGVIRFEVLVPPSTKALKWLCSQFRRSSLFPQFYLSRKLSSNPSVQLEISGVGSALCLHGSSSQVKDGYDIISRYISVGSDLMGAYGAIGMKYNKELLSIEEKAGSFYFFIPQVELTEFVGYSVLSSTMVWDHFVSHTFEDSVCLFESCFNQVCGSYNSAASSCYEGMMTNYIGESHLLETMNAQLVYLDGEVLAKVDAETSMQKEKFLMSEQSFIRFSPHFLFSANMDLRSESNKTESSIKSCSNINSAWASLIVEECVRLGFTYFCIAPGSRSSPLALSATGHPLTTCISCYDERSLGFHALGYGRGSRKPAIVITSSGTAVSNLLPSVVEASQDFVPVILLTADRPPELHDAGANQAINQVNHFSNFVRYFFNLPPPGDQIFARMVLTTIDSAAYNAMQAPQGPVHVNCAFREPLDHSNQNWSFDCLIGLDRWFRNDEPYTRYLGMKMVSAFGNYSCSVIEVLDIIKKAKQGLLLVGAIHKEDDMWAVALLAKQLSWPVAADILSGLRMRKVLNSFPGFDESILFIDQIDQILLSDSVKSWINPDVIVQIGSRITSKRMEMFLESCFPSSYILIDTHPCRHDPSHVVTHRIQTSVADFAASLCHCNLERKTSRWKDMLMVLNSAVSQEIMFHVHAEFSLTEPYVAHVIGEALYGDAAMFVGNSMVIRDLNMFGKGWLDHTTNRGNMMMHNIPDFVGATVAGNRGASGIDGLLSTAIGFAVGSNKHVCCMVGDISFLHDTNGLSLLNQRAQRKPMTVIVINNHGGAIFSLLPVAKTASPQILQKYFYTSHDISISKLCDAHRVKHFLVQTKAELHDTLVKTHTEHLDCVVEVENQIDENANFHRTISLFVDNTATHYLDYLLGGPYSRTTSDLDRMYNRKIHAMEYMLYRIQLSAPRTSGISDNSFFHEGFILKLHMDDNIVGFGEVAPIEIHQEDIIDVEEQLRFLFHRVKDCELDVVPLLRGSFSNWIWTSIGIPPSSVFPSVKCGLEMAILNLLASQRKCRLSEILTGSNPLLRDQNLVEHNQNSSTGIHICALLDSDGTPMEVALAVTKLVDEGFTTVKLKVGRRASAAEDAAVIQKIREVVGYKINIRADANQKWTYKQAIEFGSRVKGLCLQYIEEPVNSVHDLIKFCENSGLPVALDESIDNLKGDLIQKLHQFVHPGIVAVVIKPSIVGGFENAAHIAKWAHMHDKMAIISSAYESSVGLATYIQFAYYVDRQHDLISRLKRYDSCGTVAHGFGTYQWLREDVSEQKLKILVPPLGDGMGASVEDAHGYLHHLNINDEKIEKTYSEEELNSYSIQVDGDHFSYVVKVQEAGDCTSDKVVLFLHGFLGTSEDWTPMMKALSPSARVIAVDLPGHGESQILQRRDENFNQISVTIQSVADLLLKLICNITDGEVVVVGYSMGARIALQMVLNENRKISGAILISGSPGLRHEASRRRRTAIDKSRAQFLLTYGLECFIETWYSGKMWTSLREHPQFESLVRTRRKHSNITDLSKVLADSSIGRQKSLWEDLKHLERPVLIVAGEKDVKFKEIAERMCSEIREYGEREADSRSNQELCEMIIVPESGHAVHVENPLPLVRAVRKFLLRLH</sequence>
<keyword evidence="6" id="KW-0464">Manganese</keyword>
<dbReference type="Pfam" id="PF02776">
    <property type="entry name" value="TPP_enzyme_N"/>
    <property type="match status" value="1"/>
</dbReference>
<dbReference type="Gramene" id="HORVU.MOREX.r2.6HG0486780.1">
    <property type="protein sequence ID" value="HORVU.MOREX.r2.6HG0486780.1"/>
    <property type="gene ID" value="HORVU.MOREX.r2.6HG0486780"/>
</dbReference>
<dbReference type="InterPro" id="IPR011766">
    <property type="entry name" value="TPP_enzyme_TPP-bd"/>
</dbReference>
<feature type="domain" description="Mandelate racemase/muconate lactonizing enzyme C-terminal" evidence="8">
    <location>
        <begin position="1163"/>
        <end position="1258"/>
    </location>
</feature>
<dbReference type="SUPFAM" id="SSF51604">
    <property type="entry name" value="Enolase C-terminal domain-like"/>
    <property type="match status" value="1"/>
</dbReference>
<dbReference type="PANTHER" id="PTHR42916">
    <property type="entry name" value="2-SUCCINYL-5-ENOLPYRUVYL-6-HYDROXY-3-CYCLOHEXENE-1-CARBOXYLATE SYNTHASE"/>
    <property type="match status" value="1"/>
</dbReference>
<keyword evidence="1" id="KW-0474">Menaquinone biosynthesis</keyword>
<reference evidence="10" key="1">
    <citation type="journal article" date="2012" name="Nature">
        <title>A physical, genetic and functional sequence assembly of the barley genome.</title>
        <authorList>
            <consortium name="The International Barley Genome Sequencing Consortium"/>
            <person name="Mayer K.F."/>
            <person name="Waugh R."/>
            <person name="Brown J.W."/>
            <person name="Schulman A."/>
            <person name="Langridge P."/>
            <person name="Platzer M."/>
            <person name="Fincher G.B."/>
            <person name="Muehlbauer G.J."/>
            <person name="Sato K."/>
            <person name="Close T.J."/>
            <person name="Wise R.P."/>
            <person name="Stein N."/>
        </authorList>
    </citation>
    <scope>NUCLEOTIDE SEQUENCE [LARGE SCALE GENOMIC DNA]</scope>
    <source>
        <strain evidence="10">cv. Morex</strain>
    </source>
</reference>
<dbReference type="Pfam" id="PF12697">
    <property type="entry name" value="Abhydrolase_6"/>
    <property type="match status" value="1"/>
</dbReference>
<dbReference type="Gene3D" id="3.40.50.1820">
    <property type="entry name" value="alpha/beta hydrolase"/>
    <property type="match status" value="1"/>
</dbReference>
<dbReference type="InterPro" id="IPR022485">
    <property type="entry name" value="SHCHC_synthase_MenH"/>
</dbReference>
<dbReference type="InterPro" id="IPR029035">
    <property type="entry name" value="DHS-like_NAD/FAD-binding_dom"/>
</dbReference>
<dbReference type="Gene3D" id="3.20.20.120">
    <property type="entry name" value="Enolase-like C-terminal domain"/>
    <property type="match status" value="1"/>
</dbReference>
<dbReference type="InterPro" id="IPR018110">
    <property type="entry name" value="Mandel_Rmase/mucon_lact_enz_CS"/>
</dbReference>
<dbReference type="SMART" id="SM00922">
    <property type="entry name" value="MR_MLE"/>
    <property type="match status" value="1"/>
</dbReference>
<dbReference type="InterPro" id="IPR000073">
    <property type="entry name" value="AB_hydrolase_1"/>
</dbReference>
<dbReference type="InterPro" id="IPR036849">
    <property type="entry name" value="Enolase-like_C_sf"/>
</dbReference>
<keyword evidence="10" id="KW-1185">Reference proteome</keyword>
<name>A0A8I6Y4I5_HORVV</name>
<dbReference type="HAMAP" id="MF_01659">
    <property type="entry name" value="MenD"/>
    <property type="match status" value="1"/>
</dbReference>
<dbReference type="InterPro" id="IPR004433">
    <property type="entry name" value="MenaQ_synth_MenD"/>
</dbReference>
<dbReference type="EnsemblPlants" id="HORVU.MOREX.r3.6HG0587290.1">
    <property type="protein sequence ID" value="HORVU.MOREX.r3.6HG0587290.1"/>
    <property type="gene ID" value="HORVU.MOREX.r3.6HG0587290"/>
</dbReference>
<dbReference type="GO" id="GO:0030976">
    <property type="term" value="F:thiamine pyrophosphate binding"/>
    <property type="evidence" value="ECO:0007669"/>
    <property type="project" value="InterPro"/>
</dbReference>
<dbReference type="InterPro" id="IPR029065">
    <property type="entry name" value="Enolase_C-like"/>
</dbReference>
<dbReference type="Gene3D" id="3.30.390.10">
    <property type="entry name" value="Enolase-like, N-terminal domain"/>
    <property type="match status" value="1"/>
</dbReference>
<dbReference type="GO" id="GO:0009063">
    <property type="term" value="P:amino acid catabolic process"/>
    <property type="evidence" value="ECO:0007669"/>
    <property type="project" value="InterPro"/>
</dbReference>
<dbReference type="InterPro" id="IPR029061">
    <property type="entry name" value="THDP-binding"/>
</dbReference>
<reference evidence="9" key="3">
    <citation type="submission" date="2022-01" db="UniProtKB">
        <authorList>
            <consortium name="EnsemblPlants"/>
        </authorList>
    </citation>
    <scope>IDENTIFICATION</scope>
    <source>
        <strain evidence="9">subsp. vulgare</strain>
    </source>
</reference>
<dbReference type="Gene3D" id="3.40.50.1220">
    <property type="entry name" value="TPP-binding domain"/>
    <property type="match status" value="1"/>
</dbReference>
<evidence type="ECO:0000313" key="9">
    <source>
        <dbReference type="EnsemblPlants" id="HORVU.MOREX.r3.6HG0587290.1"/>
    </source>
</evidence>
<dbReference type="GO" id="GO:0009234">
    <property type="term" value="P:menaquinone biosynthetic process"/>
    <property type="evidence" value="ECO:0007669"/>
    <property type="project" value="UniProtKB-KW"/>
</dbReference>